<dbReference type="PROSITE" id="PS50102">
    <property type="entry name" value="RRM"/>
    <property type="match status" value="1"/>
</dbReference>
<evidence type="ECO:0000259" key="3">
    <source>
        <dbReference type="PROSITE" id="PS50102"/>
    </source>
</evidence>
<dbReference type="PANTHER" id="PTHR48034">
    <property type="entry name" value="TRANSFORMER-2 SEX-DETERMINING PROTEIN-RELATED"/>
    <property type="match status" value="1"/>
</dbReference>
<dbReference type="Proteomes" id="UP001058974">
    <property type="component" value="Chromosome 5"/>
</dbReference>
<dbReference type="EMBL" id="JAMSHJ010000005">
    <property type="protein sequence ID" value="KAI5408831.1"/>
    <property type="molecule type" value="Genomic_DNA"/>
</dbReference>
<dbReference type="SMART" id="SM00360">
    <property type="entry name" value="RRM"/>
    <property type="match status" value="1"/>
</dbReference>
<dbReference type="InterPro" id="IPR012677">
    <property type="entry name" value="Nucleotide-bd_a/b_plait_sf"/>
</dbReference>
<organism evidence="4 5">
    <name type="scientific">Pisum sativum</name>
    <name type="common">Garden pea</name>
    <name type="synonym">Lathyrus oleraceus</name>
    <dbReference type="NCBI Taxonomy" id="3888"/>
    <lineage>
        <taxon>Eukaryota</taxon>
        <taxon>Viridiplantae</taxon>
        <taxon>Streptophyta</taxon>
        <taxon>Embryophyta</taxon>
        <taxon>Tracheophyta</taxon>
        <taxon>Spermatophyta</taxon>
        <taxon>Magnoliopsida</taxon>
        <taxon>eudicotyledons</taxon>
        <taxon>Gunneridae</taxon>
        <taxon>Pentapetalae</taxon>
        <taxon>rosids</taxon>
        <taxon>fabids</taxon>
        <taxon>Fabales</taxon>
        <taxon>Fabaceae</taxon>
        <taxon>Papilionoideae</taxon>
        <taxon>50 kb inversion clade</taxon>
        <taxon>NPAAA clade</taxon>
        <taxon>Hologalegina</taxon>
        <taxon>IRL clade</taxon>
        <taxon>Fabeae</taxon>
        <taxon>Lathyrus</taxon>
    </lineage>
</organism>
<dbReference type="CDD" id="cd00590">
    <property type="entry name" value="RRM_SF"/>
    <property type="match status" value="1"/>
</dbReference>
<dbReference type="Pfam" id="PF00076">
    <property type="entry name" value="RRM_1"/>
    <property type="match status" value="1"/>
</dbReference>
<evidence type="ECO:0000313" key="4">
    <source>
        <dbReference type="EMBL" id="KAI5408831.1"/>
    </source>
</evidence>
<feature type="region of interest" description="Disordered" evidence="2">
    <location>
        <begin position="1"/>
        <end position="54"/>
    </location>
</feature>
<dbReference type="Gene3D" id="3.30.70.330">
    <property type="match status" value="1"/>
</dbReference>
<gene>
    <name evidence="4" type="ORF">KIW84_054600</name>
</gene>
<evidence type="ECO:0000256" key="2">
    <source>
        <dbReference type="SAM" id="MobiDB-lite"/>
    </source>
</evidence>
<keyword evidence="1" id="KW-0694">RNA-binding</keyword>
<evidence type="ECO:0000313" key="5">
    <source>
        <dbReference type="Proteomes" id="UP001058974"/>
    </source>
</evidence>
<keyword evidence="5" id="KW-1185">Reference proteome</keyword>
<proteinExistence type="predicted"/>
<dbReference type="AlphaFoldDB" id="A0A9D5AIH5"/>
<reference evidence="4 5" key="1">
    <citation type="journal article" date="2022" name="Nat. Genet.">
        <title>Improved pea reference genome and pan-genome highlight genomic features and evolutionary characteristics.</title>
        <authorList>
            <person name="Yang T."/>
            <person name="Liu R."/>
            <person name="Luo Y."/>
            <person name="Hu S."/>
            <person name="Wang D."/>
            <person name="Wang C."/>
            <person name="Pandey M.K."/>
            <person name="Ge S."/>
            <person name="Xu Q."/>
            <person name="Li N."/>
            <person name="Li G."/>
            <person name="Huang Y."/>
            <person name="Saxena R.K."/>
            <person name="Ji Y."/>
            <person name="Li M."/>
            <person name="Yan X."/>
            <person name="He Y."/>
            <person name="Liu Y."/>
            <person name="Wang X."/>
            <person name="Xiang C."/>
            <person name="Varshney R.K."/>
            <person name="Ding H."/>
            <person name="Gao S."/>
            <person name="Zong X."/>
        </authorList>
    </citation>
    <scope>NUCLEOTIDE SEQUENCE [LARGE SCALE GENOMIC DNA]</scope>
    <source>
        <strain evidence="4 5">cv. Zhongwan 6</strain>
    </source>
</reference>
<dbReference type="InterPro" id="IPR035979">
    <property type="entry name" value="RBD_domain_sf"/>
</dbReference>
<dbReference type="SUPFAM" id="SSF54928">
    <property type="entry name" value="RNA-binding domain, RBD"/>
    <property type="match status" value="1"/>
</dbReference>
<dbReference type="Gramene" id="Psat05G0460000-T4">
    <property type="protein sequence ID" value="KAI5408831.1"/>
    <property type="gene ID" value="KIW84_054600"/>
</dbReference>
<dbReference type="InterPro" id="IPR050441">
    <property type="entry name" value="RBM"/>
</dbReference>
<accession>A0A9D5AIH5</accession>
<feature type="compositionally biased region" description="Low complexity" evidence="2">
    <location>
        <begin position="20"/>
        <end position="32"/>
    </location>
</feature>
<name>A0A9D5AIH5_PEA</name>
<comment type="caution">
    <text evidence="4">The sequence shown here is derived from an EMBL/GenBank/DDBJ whole genome shotgun (WGS) entry which is preliminary data.</text>
</comment>
<feature type="domain" description="RRM" evidence="3">
    <location>
        <begin position="53"/>
        <end position="130"/>
    </location>
</feature>
<protein>
    <submittedName>
        <fullName evidence="4">Serine/arginine-rich splicing factor SR45a, variant 4</fullName>
    </submittedName>
</protein>
<dbReference type="InterPro" id="IPR000504">
    <property type="entry name" value="RRM_dom"/>
</dbReference>
<dbReference type="GO" id="GO:0003723">
    <property type="term" value="F:RNA binding"/>
    <property type="evidence" value="ECO:0007669"/>
    <property type="project" value="UniProtKB-UniRule"/>
</dbReference>
<sequence>MTSYSRRSRYSPSPSPSPSPYRRYGRSLSRSFSRSRSRSRLRSVSPDAENPGNNLYVTGLSPRITKRELEKHFAAEGKVIDVHLVVDPWTRESRGFGFVTMDTLEEADRCVKYLDRSVLEGRVIMVEKVH</sequence>
<evidence type="ECO:0000256" key="1">
    <source>
        <dbReference type="PROSITE-ProRule" id="PRU00176"/>
    </source>
</evidence>